<evidence type="ECO:0000256" key="2">
    <source>
        <dbReference type="ARBA" id="ARBA00023125"/>
    </source>
</evidence>
<dbReference type="CDD" id="cd06986">
    <property type="entry name" value="cupin_MmsR-like_N"/>
    <property type="match status" value="1"/>
</dbReference>
<dbReference type="GO" id="GO:0003700">
    <property type="term" value="F:DNA-binding transcription factor activity"/>
    <property type="evidence" value="ECO:0007669"/>
    <property type="project" value="InterPro"/>
</dbReference>
<dbReference type="Gene3D" id="1.10.10.60">
    <property type="entry name" value="Homeodomain-like"/>
    <property type="match status" value="2"/>
</dbReference>
<evidence type="ECO:0000256" key="3">
    <source>
        <dbReference type="ARBA" id="ARBA00023163"/>
    </source>
</evidence>
<keyword evidence="3" id="KW-0804">Transcription</keyword>
<dbReference type="Pfam" id="PF12833">
    <property type="entry name" value="HTH_18"/>
    <property type="match status" value="1"/>
</dbReference>
<accession>A0A917IR60</accession>
<reference evidence="5" key="2">
    <citation type="submission" date="2020-09" db="EMBL/GenBank/DDBJ databases">
        <authorList>
            <person name="Sun Q."/>
            <person name="Zhou Y."/>
        </authorList>
    </citation>
    <scope>NUCLEOTIDE SEQUENCE</scope>
    <source>
        <strain evidence="5">CGMCC 1.15290</strain>
    </source>
</reference>
<dbReference type="PANTHER" id="PTHR43280:SF30">
    <property type="entry name" value="MMSAB OPERON REGULATORY PROTEIN"/>
    <property type="match status" value="1"/>
</dbReference>
<comment type="caution">
    <text evidence="5">The sequence shown here is derived from an EMBL/GenBank/DDBJ whole genome shotgun (WGS) entry which is preliminary data.</text>
</comment>
<dbReference type="SMART" id="SM00342">
    <property type="entry name" value="HTH_ARAC"/>
    <property type="match status" value="1"/>
</dbReference>
<keyword evidence="2" id="KW-0238">DNA-binding</keyword>
<reference evidence="5" key="1">
    <citation type="journal article" date="2014" name="Int. J. Syst. Evol. Microbiol.">
        <title>Complete genome sequence of Corynebacterium casei LMG S-19264T (=DSM 44701T), isolated from a smear-ripened cheese.</title>
        <authorList>
            <consortium name="US DOE Joint Genome Institute (JGI-PGF)"/>
            <person name="Walter F."/>
            <person name="Albersmeier A."/>
            <person name="Kalinowski J."/>
            <person name="Ruckert C."/>
        </authorList>
    </citation>
    <scope>NUCLEOTIDE SEQUENCE</scope>
    <source>
        <strain evidence="5">CGMCC 1.15290</strain>
    </source>
</reference>
<dbReference type="PANTHER" id="PTHR43280">
    <property type="entry name" value="ARAC-FAMILY TRANSCRIPTIONAL REGULATOR"/>
    <property type="match status" value="1"/>
</dbReference>
<name>A0A917IR60_9BACT</name>
<dbReference type="Pfam" id="PF02311">
    <property type="entry name" value="AraC_binding"/>
    <property type="match status" value="1"/>
</dbReference>
<dbReference type="CDD" id="cd00093">
    <property type="entry name" value="HTH_XRE"/>
    <property type="match status" value="1"/>
</dbReference>
<dbReference type="InterPro" id="IPR001387">
    <property type="entry name" value="Cro/C1-type_HTH"/>
</dbReference>
<dbReference type="InterPro" id="IPR018060">
    <property type="entry name" value="HTH_AraC"/>
</dbReference>
<keyword evidence="6" id="KW-1185">Reference proteome</keyword>
<dbReference type="GO" id="GO:0043565">
    <property type="term" value="F:sequence-specific DNA binding"/>
    <property type="evidence" value="ECO:0007669"/>
    <property type="project" value="InterPro"/>
</dbReference>
<dbReference type="SUPFAM" id="SSF51215">
    <property type="entry name" value="Regulatory protein AraC"/>
    <property type="match status" value="1"/>
</dbReference>
<dbReference type="AlphaFoldDB" id="A0A917IR60"/>
<gene>
    <name evidence="5" type="ORF">GCM10011379_06340</name>
</gene>
<keyword evidence="1" id="KW-0805">Transcription regulation</keyword>
<dbReference type="SUPFAM" id="SSF46689">
    <property type="entry name" value="Homeodomain-like"/>
    <property type="match status" value="2"/>
</dbReference>
<evidence type="ECO:0000259" key="4">
    <source>
        <dbReference type="PROSITE" id="PS01124"/>
    </source>
</evidence>
<sequence length="299" mass="34571">MDFMPNETEPAQKLADGFKGQVSCILPEARRRFCATHPLSRQLYITDIGFYPHAKQHSRERPLGCAQYVLIYCIKGSGWYKLKGQLFAVEANQYFILPAGQTHEYGANEETPWSIYWVHFTGEEADTIFRFLNTRKQNGPWAVTPSPMRQMIFDDMLHHLEFMNHVENIIYANCNLYAFLTSFKQIQLKAHDTKNNPIQAAIDYMKNNLDKNLTLEELAQSVNISPSHLSALFRQTTKYSPISLFTSLKIQKAGRLLQESENNIKTVSHMLGYEDQYHFSRVFKKIMGVSPKQFRSKAN</sequence>
<dbReference type="InterPro" id="IPR003313">
    <property type="entry name" value="AraC-bd"/>
</dbReference>
<dbReference type="PRINTS" id="PR00032">
    <property type="entry name" value="HTHARAC"/>
</dbReference>
<evidence type="ECO:0000256" key="1">
    <source>
        <dbReference type="ARBA" id="ARBA00023015"/>
    </source>
</evidence>
<dbReference type="InterPro" id="IPR009057">
    <property type="entry name" value="Homeodomain-like_sf"/>
</dbReference>
<dbReference type="PROSITE" id="PS01124">
    <property type="entry name" value="HTH_ARAC_FAMILY_2"/>
    <property type="match status" value="1"/>
</dbReference>
<proteinExistence type="predicted"/>
<dbReference type="Gene3D" id="2.60.120.280">
    <property type="entry name" value="Regulatory protein AraC"/>
    <property type="match status" value="1"/>
</dbReference>
<dbReference type="InterPro" id="IPR020449">
    <property type="entry name" value="Tscrpt_reg_AraC-type_HTH"/>
</dbReference>
<evidence type="ECO:0000313" key="5">
    <source>
        <dbReference type="EMBL" id="GGH59500.1"/>
    </source>
</evidence>
<dbReference type="EMBL" id="BMIB01000001">
    <property type="protein sequence ID" value="GGH59500.1"/>
    <property type="molecule type" value="Genomic_DNA"/>
</dbReference>
<organism evidence="5 6">
    <name type="scientific">Filimonas zeae</name>
    <dbReference type="NCBI Taxonomy" id="1737353"/>
    <lineage>
        <taxon>Bacteria</taxon>
        <taxon>Pseudomonadati</taxon>
        <taxon>Bacteroidota</taxon>
        <taxon>Chitinophagia</taxon>
        <taxon>Chitinophagales</taxon>
        <taxon>Chitinophagaceae</taxon>
        <taxon>Filimonas</taxon>
    </lineage>
</organism>
<evidence type="ECO:0000313" key="6">
    <source>
        <dbReference type="Proteomes" id="UP000627292"/>
    </source>
</evidence>
<feature type="domain" description="HTH araC/xylS-type" evidence="4">
    <location>
        <begin position="199"/>
        <end position="297"/>
    </location>
</feature>
<dbReference type="Proteomes" id="UP000627292">
    <property type="component" value="Unassembled WGS sequence"/>
</dbReference>
<protein>
    <submittedName>
        <fullName evidence="5">Transcriptional regulator</fullName>
    </submittedName>
</protein>
<dbReference type="InterPro" id="IPR037923">
    <property type="entry name" value="HTH-like"/>
</dbReference>